<dbReference type="GO" id="GO:0005739">
    <property type="term" value="C:mitochondrion"/>
    <property type="evidence" value="ECO:0007669"/>
    <property type="project" value="UniProtKB-UniRule"/>
</dbReference>
<evidence type="ECO:0000256" key="2">
    <source>
        <dbReference type="ARBA" id="ARBA00005185"/>
    </source>
</evidence>
<dbReference type="PIRSF" id="PIRSF036429">
    <property type="entry name" value="P5C_syn"/>
    <property type="match status" value="1"/>
</dbReference>
<evidence type="ECO:0000256" key="1">
    <source>
        <dbReference type="ARBA" id="ARBA00004985"/>
    </source>
</evidence>
<evidence type="ECO:0000256" key="5">
    <source>
        <dbReference type="ARBA" id="ARBA00022490"/>
    </source>
</evidence>
<dbReference type="InterPro" id="IPR005766">
    <property type="entry name" value="P5_carboxy_syn"/>
</dbReference>
<name>A0AA85AD70_9TREM</name>
<keyword evidence="5" id="KW-0963">Cytoplasm</keyword>
<comment type="pathway">
    <text evidence="1 17">Amino-acid biosynthesis; L-proline biosynthesis; L-glutamate 5-semialdehyde from L-glutamate: step 2/2.</text>
</comment>
<keyword evidence="13 17" id="KW-0560">Oxidoreductase</keyword>
<dbReference type="PRINTS" id="PR00474">
    <property type="entry name" value="GLU5KINASE"/>
</dbReference>
<evidence type="ECO:0000256" key="15">
    <source>
        <dbReference type="ARBA" id="ARBA00049024"/>
    </source>
</evidence>
<reference evidence="21" key="1">
    <citation type="submission" date="2023-11" db="UniProtKB">
        <authorList>
            <consortium name="WormBaseParasite"/>
        </authorList>
    </citation>
    <scope>IDENTIFICATION</scope>
</reference>
<evidence type="ECO:0000256" key="14">
    <source>
        <dbReference type="ARBA" id="ARBA00023268"/>
    </source>
</evidence>
<dbReference type="InterPro" id="IPR036393">
    <property type="entry name" value="AceGlu_kinase-like_sf"/>
</dbReference>
<dbReference type="InterPro" id="IPR019797">
    <property type="entry name" value="Glutamate_5-kinase_CS"/>
</dbReference>
<evidence type="ECO:0000256" key="12">
    <source>
        <dbReference type="ARBA" id="ARBA00022857"/>
    </source>
</evidence>
<protein>
    <recommendedName>
        <fullName evidence="17">Delta-1-pyrroline-5-carboxylate synthase</fullName>
    </recommendedName>
    <domain>
        <recommendedName>
            <fullName evidence="17">Glutamate 5-kinase</fullName>
            <shortName evidence="17">GK</shortName>
            <ecNumber evidence="17">2.7.2.11</ecNumber>
        </recommendedName>
        <alternativeName>
            <fullName evidence="17">Gamma-glutamyl kinase</fullName>
        </alternativeName>
    </domain>
    <domain>
        <recommendedName>
            <fullName evidence="17">Gamma-glutamyl phosphate reductase</fullName>
            <shortName evidence="17">GPR</shortName>
            <ecNumber evidence="17">1.2.1.41</ecNumber>
        </recommendedName>
        <alternativeName>
            <fullName evidence="17">Glutamate-5-semialdehyde dehydrogenase</fullName>
        </alternativeName>
        <alternativeName>
            <fullName evidence="17">Glutamyl-gamma-semialdehyde dehydrogenase</fullName>
        </alternativeName>
    </domain>
</protein>
<evidence type="ECO:0000313" key="20">
    <source>
        <dbReference type="Proteomes" id="UP000050790"/>
    </source>
</evidence>
<evidence type="ECO:0000256" key="9">
    <source>
        <dbReference type="ARBA" id="ARBA00022741"/>
    </source>
</evidence>
<dbReference type="PANTHER" id="PTHR11063">
    <property type="entry name" value="GLUTAMATE SEMIALDEHYDE DEHYDROGENASE"/>
    <property type="match status" value="1"/>
</dbReference>
<dbReference type="InterPro" id="IPR015590">
    <property type="entry name" value="Aldehyde_DH_dom"/>
</dbReference>
<evidence type="ECO:0000256" key="11">
    <source>
        <dbReference type="ARBA" id="ARBA00022840"/>
    </source>
</evidence>
<dbReference type="Gene3D" id="3.40.1160.10">
    <property type="entry name" value="Acetylglutamate kinase-like"/>
    <property type="match status" value="1"/>
</dbReference>
<dbReference type="HAMAP" id="MF_00412">
    <property type="entry name" value="ProA"/>
    <property type="match status" value="1"/>
</dbReference>
<evidence type="ECO:0000259" key="18">
    <source>
        <dbReference type="Pfam" id="PF00171"/>
    </source>
</evidence>
<comment type="catalytic activity">
    <reaction evidence="16 17">
        <text>L-glutamate + ATP = L-glutamyl 5-phosphate + ADP</text>
        <dbReference type="Rhea" id="RHEA:14877"/>
        <dbReference type="ChEBI" id="CHEBI:29985"/>
        <dbReference type="ChEBI" id="CHEBI:30616"/>
        <dbReference type="ChEBI" id="CHEBI:58274"/>
        <dbReference type="ChEBI" id="CHEBI:456216"/>
        <dbReference type="EC" id="2.7.2.11"/>
    </reaction>
</comment>
<evidence type="ECO:0000256" key="16">
    <source>
        <dbReference type="ARBA" id="ARBA00049141"/>
    </source>
</evidence>
<dbReference type="NCBIfam" id="TIGR00407">
    <property type="entry name" value="proA"/>
    <property type="match status" value="1"/>
</dbReference>
<dbReference type="PANTHER" id="PTHR11063:SF8">
    <property type="entry name" value="DELTA-1-PYRROLINE-5-CARBOXYLATE SYNTHASE"/>
    <property type="match status" value="1"/>
</dbReference>
<sequence>MLKANYLLKRIIQRNNQMKYGYHMSIPLNKLARTRVELNNAKKIIIKLGSAVVTKPDRSGLALGRLAAIVEQIAELCQQGRQCLLVTSGAIALGRHHLETDEKKSSRGARAAIGMAEMVTLYDHLFEQCDLRTAANLNIYYELEKYDREFPMLLTPVDFDDGHRRAYWRTALQDLLNQGVVPIINTNDAVAWNKENSAGTTCTDTALTLQVRDNDSLAARLACELKSDLLLLISDVDGVYTAPPGSPGARFVAEYEVTKNPEYDALSPLVNGEFLNFGEASSVGTGGMKSKIASAVWAVRQGTSVVIIRGSRFNCITDVMNGMDVGTFFTLEDKSEAENQLDIREETIKQIATKAREASVLLNSSTPEARANAIDYLADKLLKHEDEIIRENEIDIKQAEAAGISSILLARLQLSHSKIKTLSEGLRQIATESRKRHGHVNCVLSRTKLADNLILEKVTAPIGVLMVIFESRPDCLPQVAALSIATANGLLAKPGSEALHTVRVLHRLVGEALEMVNLPSEAVGLLEGRKDVDYVLQGIDKQSFVDLVIPRGSSKMIESIRNAANKAGTGVPVMGHGSGICHVYVDSAADPEKAIKIVIDSKCDYPSACNAMETLLVHKSHAESGLLERLCNHLRDHKVKLYAGPGMIRLGQNLTDEMKPAKNLSYEYGDLECTVELVESVDEAIEYIGSYGSAHTESIVTEDKAAAEIFLQKTDSACVFHNASTRFADGYRFGLGAEVGINTGRIHARGPVGVEGLLTTKWILHGDGQCVTDFSSGKLNYLHESLPIK</sequence>
<feature type="domain" description="Aldehyde dehydrogenase" evidence="18">
    <location>
        <begin position="343"/>
        <end position="639"/>
    </location>
</feature>
<evidence type="ECO:0000256" key="8">
    <source>
        <dbReference type="ARBA" id="ARBA00022679"/>
    </source>
</evidence>
<dbReference type="FunFam" id="3.40.309.10:FF:000028">
    <property type="entry name" value="Gamma-glutamyl phosphate reductase"/>
    <property type="match status" value="1"/>
</dbReference>
<keyword evidence="7 17" id="KW-0641">Proline biosynthesis</keyword>
<dbReference type="InterPro" id="IPR001057">
    <property type="entry name" value="Glu/AcGlu_kinase"/>
</dbReference>
<feature type="domain" description="Aspartate/glutamate/uridylate kinase" evidence="19">
    <location>
        <begin position="42"/>
        <end position="308"/>
    </location>
</feature>
<dbReference type="SUPFAM" id="SSF53633">
    <property type="entry name" value="Carbamate kinase-like"/>
    <property type="match status" value="1"/>
</dbReference>
<keyword evidence="11 17" id="KW-0067">ATP-binding</keyword>
<keyword evidence="10 17" id="KW-0418">Kinase</keyword>
<dbReference type="InterPro" id="IPR016161">
    <property type="entry name" value="Ald_DH/histidinol_DH"/>
</dbReference>
<dbReference type="Pfam" id="PF00171">
    <property type="entry name" value="Aldedh"/>
    <property type="match status" value="1"/>
</dbReference>
<dbReference type="GO" id="GO:0005524">
    <property type="term" value="F:ATP binding"/>
    <property type="evidence" value="ECO:0007669"/>
    <property type="project" value="UniProtKB-UniRule"/>
</dbReference>
<dbReference type="Gene3D" id="3.40.605.10">
    <property type="entry name" value="Aldehyde Dehydrogenase, Chain A, domain 1"/>
    <property type="match status" value="1"/>
</dbReference>
<dbReference type="GO" id="GO:0004349">
    <property type="term" value="F:glutamate 5-kinase activity"/>
    <property type="evidence" value="ECO:0007669"/>
    <property type="project" value="UniProtKB-UniRule"/>
</dbReference>
<proteinExistence type="inferred from homology"/>
<dbReference type="CDD" id="cd07079">
    <property type="entry name" value="ALDH_F18-19_ProA-GPR"/>
    <property type="match status" value="1"/>
</dbReference>
<dbReference type="SUPFAM" id="SSF53720">
    <property type="entry name" value="ALDH-like"/>
    <property type="match status" value="1"/>
</dbReference>
<dbReference type="FunFam" id="3.40.1160.10:FF:000006">
    <property type="entry name" value="Glutamate 5-kinase"/>
    <property type="match status" value="1"/>
</dbReference>
<dbReference type="GO" id="GO:0004350">
    <property type="term" value="F:glutamate-5-semialdehyde dehydrogenase activity"/>
    <property type="evidence" value="ECO:0007669"/>
    <property type="project" value="UniProtKB-UniRule"/>
</dbReference>
<comment type="similarity">
    <text evidence="4 17">In the N-terminal section; belongs to the glutamate 5-kinase family.</text>
</comment>
<evidence type="ECO:0000256" key="13">
    <source>
        <dbReference type="ARBA" id="ARBA00023002"/>
    </source>
</evidence>
<evidence type="ECO:0000256" key="4">
    <source>
        <dbReference type="ARBA" id="ARBA00009302"/>
    </source>
</evidence>
<evidence type="ECO:0000256" key="17">
    <source>
        <dbReference type="PIRNR" id="PIRNR036429"/>
    </source>
</evidence>
<comment type="similarity">
    <text evidence="3 17">In the C-terminal section; belongs to the gamma-glutamyl phosphate reductase family.</text>
</comment>
<dbReference type="PROSITE" id="PS01223">
    <property type="entry name" value="PROA"/>
    <property type="match status" value="1"/>
</dbReference>
<comment type="pathway">
    <text evidence="2 17">Amino-acid biosynthesis; L-proline biosynthesis; L-glutamate 5-semialdehyde from L-glutamate: step 1/2.</text>
</comment>
<dbReference type="EC" id="1.2.1.41" evidence="17"/>
<keyword evidence="8 17" id="KW-0808">Transferase</keyword>
<evidence type="ECO:0000256" key="6">
    <source>
        <dbReference type="ARBA" id="ARBA00022605"/>
    </source>
</evidence>
<keyword evidence="9 17" id="KW-0547">Nucleotide-binding</keyword>
<dbReference type="Gene3D" id="3.40.309.10">
    <property type="entry name" value="Aldehyde Dehydrogenase, Chain A, domain 2"/>
    <property type="match status" value="1"/>
</dbReference>
<dbReference type="GO" id="GO:0055129">
    <property type="term" value="P:L-proline biosynthetic process"/>
    <property type="evidence" value="ECO:0007669"/>
    <property type="project" value="UniProtKB-UniRule"/>
</dbReference>
<evidence type="ECO:0000256" key="7">
    <source>
        <dbReference type="ARBA" id="ARBA00022650"/>
    </source>
</evidence>
<evidence type="ECO:0000313" key="21">
    <source>
        <dbReference type="WBParaSite" id="SMRG1_78410.2"/>
    </source>
</evidence>
<comment type="catalytic activity">
    <reaction evidence="15 17">
        <text>L-glutamate 5-semialdehyde + phosphate + NADP(+) = L-glutamyl 5-phosphate + NADPH + H(+)</text>
        <dbReference type="Rhea" id="RHEA:19541"/>
        <dbReference type="ChEBI" id="CHEBI:15378"/>
        <dbReference type="ChEBI" id="CHEBI:43474"/>
        <dbReference type="ChEBI" id="CHEBI:57783"/>
        <dbReference type="ChEBI" id="CHEBI:58066"/>
        <dbReference type="ChEBI" id="CHEBI:58274"/>
        <dbReference type="ChEBI" id="CHEBI:58349"/>
        <dbReference type="EC" id="1.2.1.41"/>
    </reaction>
</comment>
<dbReference type="Pfam" id="PF00696">
    <property type="entry name" value="AA_kinase"/>
    <property type="match status" value="1"/>
</dbReference>
<dbReference type="InterPro" id="IPR020593">
    <property type="entry name" value="G-glutamylP_reductase_CS"/>
</dbReference>
<accession>A0AA85AD70</accession>
<dbReference type="PROSITE" id="PS00902">
    <property type="entry name" value="GLUTAMATE_5_KINASE"/>
    <property type="match status" value="1"/>
</dbReference>
<dbReference type="AlphaFoldDB" id="A0AA85AD70"/>
<evidence type="ECO:0000256" key="10">
    <source>
        <dbReference type="ARBA" id="ARBA00022777"/>
    </source>
</evidence>
<dbReference type="InterPro" id="IPR016163">
    <property type="entry name" value="Ald_DH_C"/>
</dbReference>
<keyword evidence="6 17" id="KW-0028">Amino-acid biosynthesis</keyword>
<dbReference type="InterPro" id="IPR001048">
    <property type="entry name" value="Asp/Glu/Uridylate_kinase"/>
</dbReference>
<keyword evidence="12 17" id="KW-0521">NADP</keyword>
<organism evidence="20 21">
    <name type="scientific">Schistosoma margrebowiei</name>
    <dbReference type="NCBI Taxonomy" id="48269"/>
    <lineage>
        <taxon>Eukaryota</taxon>
        <taxon>Metazoa</taxon>
        <taxon>Spiralia</taxon>
        <taxon>Lophotrochozoa</taxon>
        <taxon>Platyhelminthes</taxon>
        <taxon>Trematoda</taxon>
        <taxon>Digenea</taxon>
        <taxon>Strigeidida</taxon>
        <taxon>Schistosomatoidea</taxon>
        <taxon>Schistosomatidae</taxon>
        <taxon>Schistosoma</taxon>
    </lineage>
</organism>
<evidence type="ECO:0000256" key="3">
    <source>
        <dbReference type="ARBA" id="ARBA00006300"/>
    </source>
</evidence>
<dbReference type="NCBIfam" id="NF001221">
    <property type="entry name" value="PRK00197.1"/>
    <property type="match status" value="1"/>
</dbReference>
<dbReference type="EC" id="2.7.2.11" evidence="17"/>
<dbReference type="Proteomes" id="UP000050790">
    <property type="component" value="Unassembled WGS sequence"/>
</dbReference>
<keyword evidence="14" id="KW-0511">Multifunctional enzyme</keyword>
<dbReference type="InterPro" id="IPR016162">
    <property type="entry name" value="Ald_DH_N"/>
</dbReference>
<evidence type="ECO:0000259" key="19">
    <source>
        <dbReference type="Pfam" id="PF00696"/>
    </source>
</evidence>
<dbReference type="InterPro" id="IPR000965">
    <property type="entry name" value="GPR_dom"/>
</dbReference>
<dbReference type="WBParaSite" id="SMRG1_78410.2">
    <property type="protein sequence ID" value="SMRG1_78410.2"/>
    <property type="gene ID" value="SMRG1_78410"/>
</dbReference>